<protein>
    <submittedName>
        <fullName evidence="1">Glycosyltransferase involved in cell wall bisynthesis</fullName>
    </submittedName>
</protein>
<dbReference type="AlphaFoldDB" id="A0A1H0C3G9"/>
<accession>A0A1H0C3G9</accession>
<evidence type="ECO:0000313" key="2">
    <source>
        <dbReference type="Proteomes" id="UP000198704"/>
    </source>
</evidence>
<dbReference type="EMBL" id="FNHS01000009">
    <property type="protein sequence ID" value="SDN52393.1"/>
    <property type="molecule type" value="Genomic_DNA"/>
</dbReference>
<name>A0A1H0C3G9_9HYPH</name>
<dbReference type="PANTHER" id="PTHR12526">
    <property type="entry name" value="GLYCOSYLTRANSFERASE"/>
    <property type="match status" value="1"/>
</dbReference>
<evidence type="ECO:0000313" key="1">
    <source>
        <dbReference type="EMBL" id="SDN52393.1"/>
    </source>
</evidence>
<proteinExistence type="predicted"/>
<dbReference type="STRING" id="582672.SAMN05216360_1097"/>
<keyword evidence="1" id="KW-0808">Transferase</keyword>
<gene>
    <name evidence="1" type="ORF">SAMN05216360_1097</name>
</gene>
<dbReference type="GO" id="GO:0016740">
    <property type="term" value="F:transferase activity"/>
    <property type="evidence" value="ECO:0007669"/>
    <property type="project" value="UniProtKB-KW"/>
</dbReference>
<keyword evidence="2" id="KW-1185">Reference proteome</keyword>
<reference evidence="2" key="1">
    <citation type="submission" date="2016-10" db="EMBL/GenBank/DDBJ databases">
        <authorList>
            <person name="Varghese N."/>
            <person name="Submissions S."/>
        </authorList>
    </citation>
    <scope>NUCLEOTIDE SEQUENCE [LARGE SCALE GENOMIC DNA]</scope>
    <source>
        <strain evidence="2">BL47</strain>
    </source>
</reference>
<dbReference type="Gene3D" id="3.40.50.2000">
    <property type="entry name" value="Glycogen Phosphorylase B"/>
    <property type="match status" value="1"/>
</dbReference>
<organism evidence="1 2">
    <name type="scientific">Methylobacterium phyllostachyos</name>
    <dbReference type="NCBI Taxonomy" id="582672"/>
    <lineage>
        <taxon>Bacteria</taxon>
        <taxon>Pseudomonadati</taxon>
        <taxon>Pseudomonadota</taxon>
        <taxon>Alphaproteobacteria</taxon>
        <taxon>Hyphomicrobiales</taxon>
        <taxon>Methylobacteriaceae</taxon>
        <taxon>Methylobacterium</taxon>
    </lineage>
</organism>
<dbReference type="RefSeq" id="WP_091717065.1">
    <property type="nucleotide sequence ID" value="NZ_FNHS01000009.1"/>
</dbReference>
<sequence length="771" mass="85441">QAAAEAASRTAEVSAELGAARTEAAVLHERLRAHVAQSEQAAAEAAEARHRLFATNLSVAREVSLCHAQLQTLEREKAELLIRVGGLFRNAAARRAQSVSLRLAKRLHIRKRHTDDRMLREAKAVDAFLARIEWSRIGAPSPEGRLDRVIAHLANPSISLPDLPFFQASLYLAQYPDIADADIRPLVHYVVHGQAEARDIHPLVDARHYQSRYPDVTALGLSPIEHFVMIGAEKGYDPHPLFDTRWYKQTYPDVAQSKFNPLADHLRSPFRQPHPLFDPEYYTTMYPDVVANGMNPLTHFLLLGSREGRNPNMYFDTTYYLAQNPDVASAGVNPLVHYIEKGASEGRDPHPGFNTNHYLSTYPEVAASGLNPLAHYLTVGRAENRHPLPPVALPQCHAQRDAIVMIDGLYPRPDEDSGSLDQISFIKIFRTLGYRVYFASAVEFGADSGPEVAVEEAGAICIRPPTYSSINEFLQRCGAELALCFLSRVHFGGQFKDAVRMYAPQSRIVFNTVDLHHVREKRQAEATGDADLIRRADETRRLELSLVNCVDATIVVSRQEEEILTRELPGTHVKLIPLVRDYGGGPIAPFSSRAGVAFIGSFQHKPNVDAVDYLLAEIWPAVLNKNPDLKLYIIGSHMPADMIERVVRNVSFVGYVPELDFWLSNLKLTVAPLRYGAGAKGKVVTSLSHGVPCVATPIASEGMGLVEDRDILIGRTAEALADQIVRLHASNELWDKLSTNGLALMRAEYSLASGIEKVRELLDAIDLVPPK</sequence>
<dbReference type="Proteomes" id="UP000198704">
    <property type="component" value="Unassembled WGS sequence"/>
</dbReference>
<dbReference type="Pfam" id="PF13692">
    <property type="entry name" value="Glyco_trans_1_4"/>
    <property type="match status" value="1"/>
</dbReference>
<dbReference type="SUPFAM" id="SSF53756">
    <property type="entry name" value="UDP-Glycosyltransferase/glycogen phosphorylase"/>
    <property type="match status" value="1"/>
</dbReference>
<feature type="non-terminal residue" evidence="1">
    <location>
        <position position="1"/>
    </location>
</feature>